<dbReference type="AlphaFoldDB" id="A0A0D2ILM6"/>
<name>A0A0D2ILM6_9EURO</name>
<protein>
    <recommendedName>
        <fullName evidence="4">Carboxyvinyl-carboxyphosphonate phosphorylmutase</fullName>
    </recommendedName>
</protein>
<dbReference type="CDD" id="cd00377">
    <property type="entry name" value="ICL_PEPM"/>
    <property type="match status" value="1"/>
</dbReference>
<accession>A0A0D2ILM6</accession>
<dbReference type="RefSeq" id="XP_013273790.1">
    <property type="nucleotide sequence ID" value="XM_013418336.1"/>
</dbReference>
<proteinExistence type="predicted"/>
<dbReference type="Proteomes" id="UP000053617">
    <property type="component" value="Unassembled WGS sequence"/>
</dbReference>
<dbReference type="EMBL" id="KN847477">
    <property type="protein sequence ID" value="KIX06654.1"/>
    <property type="molecule type" value="Genomic_DNA"/>
</dbReference>
<keyword evidence="1" id="KW-0472">Membrane</keyword>
<dbReference type="SUPFAM" id="SSF51621">
    <property type="entry name" value="Phosphoenolpyruvate/pyruvate domain"/>
    <property type="match status" value="1"/>
</dbReference>
<dbReference type="Pfam" id="PF13714">
    <property type="entry name" value="PEP_mutase"/>
    <property type="match status" value="1"/>
</dbReference>
<evidence type="ECO:0008006" key="4">
    <source>
        <dbReference type="Google" id="ProtNLM"/>
    </source>
</evidence>
<dbReference type="HOGENOM" id="CLU_027389_3_1_1"/>
<evidence type="ECO:0000313" key="3">
    <source>
        <dbReference type="Proteomes" id="UP000053617"/>
    </source>
</evidence>
<dbReference type="InterPro" id="IPR039556">
    <property type="entry name" value="ICL/PEPM"/>
</dbReference>
<dbReference type="InterPro" id="IPR040442">
    <property type="entry name" value="Pyrv_kinase-like_dom_sf"/>
</dbReference>
<dbReference type="Gene3D" id="3.20.20.60">
    <property type="entry name" value="Phosphoenolpyruvate-binding domains"/>
    <property type="match status" value="1"/>
</dbReference>
<dbReference type="OrthoDB" id="1923844at2759"/>
<organism evidence="2 3">
    <name type="scientific">Rhinocladiella mackenziei CBS 650.93</name>
    <dbReference type="NCBI Taxonomy" id="1442369"/>
    <lineage>
        <taxon>Eukaryota</taxon>
        <taxon>Fungi</taxon>
        <taxon>Dikarya</taxon>
        <taxon>Ascomycota</taxon>
        <taxon>Pezizomycotina</taxon>
        <taxon>Eurotiomycetes</taxon>
        <taxon>Chaetothyriomycetidae</taxon>
        <taxon>Chaetothyriales</taxon>
        <taxon>Herpotrichiellaceae</taxon>
        <taxon>Rhinocladiella</taxon>
    </lineage>
</organism>
<evidence type="ECO:0000313" key="2">
    <source>
        <dbReference type="EMBL" id="KIX06654.1"/>
    </source>
</evidence>
<dbReference type="PANTHER" id="PTHR42905:SF13">
    <property type="entry name" value="CARBOXYVINYL-CARBOXYPHOSPHONATE PHOSPHORYLMUTASE-RELATED"/>
    <property type="match status" value="1"/>
</dbReference>
<keyword evidence="3" id="KW-1185">Reference proteome</keyword>
<dbReference type="STRING" id="1442369.A0A0D2ILM6"/>
<dbReference type="GO" id="GO:0003824">
    <property type="term" value="F:catalytic activity"/>
    <property type="evidence" value="ECO:0007669"/>
    <property type="project" value="InterPro"/>
</dbReference>
<gene>
    <name evidence="2" type="ORF">Z518_04630</name>
</gene>
<reference evidence="2 3" key="1">
    <citation type="submission" date="2015-01" db="EMBL/GenBank/DDBJ databases">
        <title>The Genome Sequence of Rhinocladiella mackenzie CBS 650.93.</title>
        <authorList>
            <consortium name="The Broad Institute Genomics Platform"/>
            <person name="Cuomo C."/>
            <person name="de Hoog S."/>
            <person name="Gorbushina A."/>
            <person name="Stielow B."/>
            <person name="Teixiera M."/>
            <person name="Abouelleil A."/>
            <person name="Chapman S.B."/>
            <person name="Priest M."/>
            <person name="Young S.K."/>
            <person name="Wortman J."/>
            <person name="Nusbaum C."/>
            <person name="Birren B."/>
        </authorList>
    </citation>
    <scope>NUCLEOTIDE SEQUENCE [LARGE SCALE GENOMIC DNA]</scope>
    <source>
        <strain evidence="2 3">CBS 650.93</strain>
    </source>
</reference>
<keyword evidence="1" id="KW-1133">Transmembrane helix</keyword>
<dbReference type="GeneID" id="25292701"/>
<evidence type="ECO:0000256" key="1">
    <source>
        <dbReference type="SAM" id="Phobius"/>
    </source>
</evidence>
<dbReference type="VEuPathDB" id="FungiDB:Z518_04630"/>
<dbReference type="InterPro" id="IPR015813">
    <property type="entry name" value="Pyrv/PenolPyrv_kinase-like_dom"/>
</dbReference>
<feature type="transmembrane region" description="Helical" evidence="1">
    <location>
        <begin position="255"/>
        <end position="277"/>
    </location>
</feature>
<keyword evidence="1" id="KW-0812">Transmembrane</keyword>
<sequence>MAREIVNRNRYPFPFSEEATSRPKIKDPDSRGAIYSPQASRLRRLMNESFRNPDRIVALPCACDALSAKMIEDAGFPAVFMSGFPVAGSLGLPDTGYIALGEMTQKIQETVRRISVPLIADGDTGYGGPMNMRRTVNAFALAGAAGIMIEDQTWPKRCGHTVGKAVVAEDEAYARVQAAVDERNEGLDIWIMARTDSLIHGYDVALRRAKRFIELGADCIFVEALPDLATMQRLVKDLQFPCMAAIIPGGRTENVSAGVLATAGFACVAYPFAVIAAKIKGIREMLEELKASFTQGKSPDILTADEVFDAVGFNKYYKLEERYQYAASKTGSNGHQWN</sequence>
<dbReference type="PANTHER" id="PTHR42905">
    <property type="entry name" value="PHOSPHOENOLPYRUVATE CARBOXYLASE"/>
    <property type="match status" value="1"/>
</dbReference>